<accession>A0AAD8MPI2</accession>
<evidence type="ECO:0000256" key="1">
    <source>
        <dbReference type="SAM" id="MobiDB-lite"/>
    </source>
</evidence>
<evidence type="ECO:0000313" key="4">
    <source>
        <dbReference type="Proteomes" id="UP001237642"/>
    </source>
</evidence>
<feature type="transmembrane region" description="Helical" evidence="2">
    <location>
        <begin position="122"/>
        <end position="139"/>
    </location>
</feature>
<gene>
    <name evidence="3" type="ORF">POM88_027056</name>
</gene>
<dbReference type="AlphaFoldDB" id="A0AAD8MPI2"/>
<keyword evidence="2" id="KW-1133">Transmembrane helix</keyword>
<feature type="region of interest" description="Disordered" evidence="1">
    <location>
        <begin position="1"/>
        <end position="63"/>
    </location>
</feature>
<comment type="caution">
    <text evidence="3">The sequence shown here is derived from an EMBL/GenBank/DDBJ whole genome shotgun (WGS) entry which is preliminary data.</text>
</comment>
<sequence>MDTNEGNDAAHEREEGGQQFTNEIYPGASQPATEIDDSQRGVFRASTPPPNAGSSDVTTKTWQKKKQTVTTRAALLRARNSREKKINSKFLRKELCFKTMYLSLQTMFTSKLVYLLYAMYDMWKVFCMPVNIASIFYVFH</sequence>
<protein>
    <submittedName>
        <fullName evidence="3">Uncharacterized protein</fullName>
    </submittedName>
</protein>
<keyword evidence="2" id="KW-0812">Transmembrane</keyword>
<name>A0AAD8MPI2_9APIA</name>
<proteinExistence type="predicted"/>
<organism evidence="3 4">
    <name type="scientific">Heracleum sosnowskyi</name>
    <dbReference type="NCBI Taxonomy" id="360622"/>
    <lineage>
        <taxon>Eukaryota</taxon>
        <taxon>Viridiplantae</taxon>
        <taxon>Streptophyta</taxon>
        <taxon>Embryophyta</taxon>
        <taxon>Tracheophyta</taxon>
        <taxon>Spermatophyta</taxon>
        <taxon>Magnoliopsida</taxon>
        <taxon>eudicotyledons</taxon>
        <taxon>Gunneridae</taxon>
        <taxon>Pentapetalae</taxon>
        <taxon>asterids</taxon>
        <taxon>campanulids</taxon>
        <taxon>Apiales</taxon>
        <taxon>Apiaceae</taxon>
        <taxon>Apioideae</taxon>
        <taxon>apioid superclade</taxon>
        <taxon>Tordylieae</taxon>
        <taxon>Tordyliinae</taxon>
        <taxon>Heracleum</taxon>
    </lineage>
</organism>
<dbReference type="EMBL" id="JAUIZM010000006">
    <property type="protein sequence ID" value="KAK1380312.1"/>
    <property type="molecule type" value="Genomic_DNA"/>
</dbReference>
<reference evidence="3" key="1">
    <citation type="submission" date="2023-02" db="EMBL/GenBank/DDBJ databases">
        <title>Genome of toxic invasive species Heracleum sosnowskyi carries increased number of genes despite the absence of recent whole-genome duplications.</title>
        <authorList>
            <person name="Schelkunov M."/>
            <person name="Shtratnikova V."/>
            <person name="Makarenko M."/>
            <person name="Klepikova A."/>
            <person name="Omelchenko D."/>
            <person name="Novikova G."/>
            <person name="Obukhova E."/>
            <person name="Bogdanov V."/>
            <person name="Penin A."/>
            <person name="Logacheva M."/>
        </authorList>
    </citation>
    <scope>NUCLEOTIDE SEQUENCE</scope>
    <source>
        <strain evidence="3">Hsosn_3</strain>
        <tissue evidence="3">Leaf</tissue>
    </source>
</reference>
<keyword evidence="4" id="KW-1185">Reference proteome</keyword>
<keyword evidence="2" id="KW-0472">Membrane</keyword>
<dbReference type="Proteomes" id="UP001237642">
    <property type="component" value="Unassembled WGS sequence"/>
</dbReference>
<evidence type="ECO:0000256" key="2">
    <source>
        <dbReference type="SAM" id="Phobius"/>
    </source>
</evidence>
<reference evidence="3" key="2">
    <citation type="submission" date="2023-05" db="EMBL/GenBank/DDBJ databases">
        <authorList>
            <person name="Schelkunov M.I."/>
        </authorList>
    </citation>
    <scope>NUCLEOTIDE SEQUENCE</scope>
    <source>
        <strain evidence="3">Hsosn_3</strain>
        <tissue evidence="3">Leaf</tissue>
    </source>
</reference>
<evidence type="ECO:0000313" key="3">
    <source>
        <dbReference type="EMBL" id="KAK1380312.1"/>
    </source>
</evidence>